<dbReference type="EMBL" id="CM047749">
    <property type="protein sequence ID" value="KAJ0010124.1"/>
    <property type="molecule type" value="Genomic_DNA"/>
</dbReference>
<keyword evidence="2" id="KW-1185">Reference proteome</keyword>
<evidence type="ECO:0000313" key="1">
    <source>
        <dbReference type="EMBL" id="KAJ0010124.1"/>
    </source>
</evidence>
<evidence type="ECO:0000313" key="2">
    <source>
        <dbReference type="Proteomes" id="UP001163603"/>
    </source>
</evidence>
<sequence length="43" mass="4803">MNLQKKKSLYRAELKNAKASHNITDLQNESVTIDTNPVTSPGF</sequence>
<name>A0ACC0X6P0_9ROSI</name>
<reference evidence="2" key="1">
    <citation type="journal article" date="2023" name="G3 (Bethesda)">
        <title>Genome assembly and association tests identify interacting loci associated with vigor, precocity, and sex in interspecific pistachio rootstocks.</title>
        <authorList>
            <person name="Palmer W."/>
            <person name="Jacygrad E."/>
            <person name="Sagayaradj S."/>
            <person name="Cavanaugh K."/>
            <person name="Han R."/>
            <person name="Bertier L."/>
            <person name="Beede B."/>
            <person name="Kafkas S."/>
            <person name="Golino D."/>
            <person name="Preece J."/>
            <person name="Michelmore R."/>
        </authorList>
    </citation>
    <scope>NUCLEOTIDE SEQUENCE [LARGE SCALE GENOMIC DNA]</scope>
</reference>
<proteinExistence type="predicted"/>
<gene>
    <name evidence="1" type="ORF">Pint_34143</name>
</gene>
<accession>A0ACC0X6P0</accession>
<dbReference type="Proteomes" id="UP001163603">
    <property type="component" value="Chromosome 14"/>
</dbReference>
<protein>
    <submittedName>
        <fullName evidence="1">Uncharacterized protein</fullName>
    </submittedName>
</protein>
<organism evidence="1 2">
    <name type="scientific">Pistacia integerrima</name>
    <dbReference type="NCBI Taxonomy" id="434235"/>
    <lineage>
        <taxon>Eukaryota</taxon>
        <taxon>Viridiplantae</taxon>
        <taxon>Streptophyta</taxon>
        <taxon>Embryophyta</taxon>
        <taxon>Tracheophyta</taxon>
        <taxon>Spermatophyta</taxon>
        <taxon>Magnoliopsida</taxon>
        <taxon>eudicotyledons</taxon>
        <taxon>Gunneridae</taxon>
        <taxon>Pentapetalae</taxon>
        <taxon>rosids</taxon>
        <taxon>malvids</taxon>
        <taxon>Sapindales</taxon>
        <taxon>Anacardiaceae</taxon>
        <taxon>Pistacia</taxon>
    </lineage>
</organism>
<comment type="caution">
    <text evidence="1">The sequence shown here is derived from an EMBL/GenBank/DDBJ whole genome shotgun (WGS) entry which is preliminary data.</text>
</comment>